<sequence length="85" mass="8680">MARHGSPPNAPAGYPKHAGAFFHGVVGSSTESSSMPNPDRTWPGAGWPRAEASSVAPSARKDVVLGGAFRGVAAARRGASPITRK</sequence>
<organism evidence="2 3">
    <name type="scientific">Lupinus luteus</name>
    <name type="common">European yellow lupine</name>
    <dbReference type="NCBI Taxonomy" id="3873"/>
    <lineage>
        <taxon>Eukaryota</taxon>
        <taxon>Viridiplantae</taxon>
        <taxon>Streptophyta</taxon>
        <taxon>Embryophyta</taxon>
        <taxon>Tracheophyta</taxon>
        <taxon>Spermatophyta</taxon>
        <taxon>Magnoliopsida</taxon>
        <taxon>eudicotyledons</taxon>
        <taxon>Gunneridae</taxon>
        <taxon>Pentapetalae</taxon>
        <taxon>rosids</taxon>
        <taxon>fabids</taxon>
        <taxon>Fabales</taxon>
        <taxon>Fabaceae</taxon>
        <taxon>Papilionoideae</taxon>
        <taxon>50 kb inversion clade</taxon>
        <taxon>genistoids sensu lato</taxon>
        <taxon>core genistoids</taxon>
        <taxon>Genisteae</taxon>
        <taxon>Lupinus</taxon>
    </lineage>
</organism>
<dbReference type="Proteomes" id="UP001497480">
    <property type="component" value="Unassembled WGS sequence"/>
</dbReference>
<keyword evidence="3" id="KW-1185">Reference proteome</keyword>
<evidence type="ECO:0000313" key="2">
    <source>
        <dbReference type="EMBL" id="CAL0302160.1"/>
    </source>
</evidence>
<reference evidence="2 3" key="1">
    <citation type="submission" date="2024-03" db="EMBL/GenBank/DDBJ databases">
        <authorList>
            <person name="Martinez-Hernandez J."/>
        </authorList>
    </citation>
    <scope>NUCLEOTIDE SEQUENCE [LARGE SCALE GENOMIC DNA]</scope>
</reference>
<dbReference type="AlphaFoldDB" id="A0AAV1VYY2"/>
<evidence type="ECO:0000313" key="3">
    <source>
        <dbReference type="Proteomes" id="UP001497480"/>
    </source>
</evidence>
<feature type="region of interest" description="Disordered" evidence="1">
    <location>
        <begin position="25"/>
        <end position="59"/>
    </location>
</feature>
<gene>
    <name evidence="2" type="ORF">LLUT_LOCUS3220</name>
</gene>
<proteinExistence type="predicted"/>
<name>A0AAV1VYY2_LUPLU</name>
<feature type="compositionally biased region" description="Polar residues" evidence="1">
    <location>
        <begin position="27"/>
        <end position="36"/>
    </location>
</feature>
<feature type="region of interest" description="Disordered" evidence="1">
    <location>
        <begin position="1"/>
        <end position="20"/>
    </location>
</feature>
<comment type="caution">
    <text evidence="2">The sequence shown here is derived from an EMBL/GenBank/DDBJ whole genome shotgun (WGS) entry which is preliminary data.</text>
</comment>
<dbReference type="EMBL" id="CAXHTB010000002">
    <property type="protein sequence ID" value="CAL0302160.1"/>
    <property type="molecule type" value="Genomic_DNA"/>
</dbReference>
<protein>
    <submittedName>
        <fullName evidence="2">Uncharacterized protein</fullName>
    </submittedName>
</protein>
<accession>A0AAV1VYY2</accession>
<evidence type="ECO:0000256" key="1">
    <source>
        <dbReference type="SAM" id="MobiDB-lite"/>
    </source>
</evidence>